<dbReference type="InterPro" id="IPR011040">
    <property type="entry name" value="Sialidase"/>
</dbReference>
<evidence type="ECO:0000259" key="1">
    <source>
        <dbReference type="Pfam" id="PF03781"/>
    </source>
</evidence>
<name>A0ABW5L2L9_9SPHI</name>
<dbReference type="Gene3D" id="2.120.10.10">
    <property type="match status" value="1"/>
</dbReference>
<comment type="caution">
    <text evidence="3">The sequence shown here is derived from an EMBL/GenBank/DDBJ whole genome shotgun (WGS) entry which is preliminary data.</text>
</comment>
<dbReference type="InterPro" id="IPR005532">
    <property type="entry name" value="SUMF_dom"/>
</dbReference>
<dbReference type="RefSeq" id="WP_246512617.1">
    <property type="nucleotide sequence ID" value="NZ_JAEQMU010000003.1"/>
</dbReference>
<sequence>MGKNKLMKLLFGIVLVFHSGQFVYAQHVNSIGLEMVDISPGYFLMGSAGYGKDYDESPAHKVQLTGAFRIAATEITNKQYETFQASHRALRGKNGFSNEDDEAVIYVSYHDAVAFCEWLSKKEGKNYRLPTEAEWEYVCRAGTMSPYAIGDRVLPKAMEKNQVVSWDPKVVSLHVKQSAPNQWGIYDMHGNVEEWCLDYYGAYSDNVALDPGGYKEGVYRVTRGGSHNTPVEFLRSANRSALIPEDRTMFTGFRVVEVRTDTKLTFQESQSVNTRSNAPKKNWSIMQKPVFEEPISFVKTDSLGIQKGLFYHNHCPAVTWTPNGDLLAVWFSTEDEKGREMTVLSSRLKEGATSWTSPSLFFNVPDRNMTGSSLFYDQEADVIYHTNGVEAAGTWKNLALVLRESRDNGFTWTSPVFVNPEHEVGNQVIAGMFKTAKGYLVQVCDATPTVRGGSILHISKDKGKTWSSSDKNRDLIPQYSEHGTGNKIAGIHAGVVELKDGRLLALGRDDNIKKDGKNYMPMSISDDLGGTWRYAASEFPPISSGQRLILKRLNEGALLLISFTDGRIDVKHRQGMPFMGPEGSYIGYGMYAAVSYDEGKTWPIKKLITDGKERYLYGGAFTGHFKMDQYHAEPKGYLALTQTPDNIIHLFSSALHYRFNLQWLTQ</sequence>
<dbReference type="InterPro" id="IPR016187">
    <property type="entry name" value="CTDL_fold"/>
</dbReference>
<feature type="domain" description="Sulfatase-modifying factor enzyme-like" evidence="1">
    <location>
        <begin position="34"/>
        <end position="256"/>
    </location>
</feature>
<dbReference type="EMBL" id="JBHULD010000009">
    <property type="protein sequence ID" value="MFD2554425.1"/>
    <property type="molecule type" value="Genomic_DNA"/>
</dbReference>
<evidence type="ECO:0000313" key="4">
    <source>
        <dbReference type="Proteomes" id="UP001597440"/>
    </source>
</evidence>
<keyword evidence="4" id="KW-1185">Reference proteome</keyword>
<dbReference type="Proteomes" id="UP001597440">
    <property type="component" value="Unassembled WGS sequence"/>
</dbReference>
<dbReference type="PANTHER" id="PTHR23150">
    <property type="entry name" value="SULFATASE MODIFYING FACTOR 1, 2"/>
    <property type="match status" value="1"/>
</dbReference>
<organism evidence="3 4">
    <name type="scientific">Sphingobacterium tabacisoli</name>
    <dbReference type="NCBI Taxonomy" id="2044855"/>
    <lineage>
        <taxon>Bacteria</taxon>
        <taxon>Pseudomonadati</taxon>
        <taxon>Bacteroidota</taxon>
        <taxon>Sphingobacteriia</taxon>
        <taxon>Sphingobacteriales</taxon>
        <taxon>Sphingobacteriaceae</taxon>
        <taxon>Sphingobacterium</taxon>
    </lineage>
</organism>
<dbReference type="Pfam" id="PF13088">
    <property type="entry name" value="BNR_2"/>
    <property type="match status" value="1"/>
</dbReference>
<dbReference type="PANTHER" id="PTHR23150:SF19">
    <property type="entry name" value="FORMYLGLYCINE-GENERATING ENZYME"/>
    <property type="match status" value="1"/>
</dbReference>
<proteinExistence type="predicted"/>
<accession>A0ABW5L2L9</accession>
<dbReference type="Pfam" id="PF03781">
    <property type="entry name" value="FGE-sulfatase"/>
    <property type="match status" value="1"/>
</dbReference>
<feature type="domain" description="Sialidase" evidence="2">
    <location>
        <begin position="324"/>
        <end position="617"/>
    </location>
</feature>
<dbReference type="InterPro" id="IPR036278">
    <property type="entry name" value="Sialidase_sf"/>
</dbReference>
<dbReference type="Gene3D" id="3.90.1580.10">
    <property type="entry name" value="paralog of FGE (formylglycine-generating enzyme)"/>
    <property type="match status" value="1"/>
</dbReference>
<evidence type="ECO:0000313" key="3">
    <source>
        <dbReference type="EMBL" id="MFD2554425.1"/>
    </source>
</evidence>
<evidence type="ECO:0000259" key="2">
    <source>
        <dbReference type="Pfam" id="PF13088"/>
    </source>
</evidence>
<protein>
    <submittedName>
        <fullName evidence="3">SUMF1/EgtB/PvdO family nonheme iron enzyme</fullName>
    </submittedName>
</protein>
<gene>
    <name evidence="3" type="ORF">ACFSQW_08480</name>
</gene>
<dbReference type="InterPro" id="IPR042095">
    <property type="entry name" value="SUMF_sf"/>
</dbReference>
<dbReference type="SUPFAM" id="SSF56436">
    <property type="entry name" value="C-type lectin-like"/>
    <property type="match status" value="1"/>
</dbReference>
<dbReference type="InterPro" id="IPR051043">
    <property type="entry name" value="Sulfatase_Mod_Factor_Kinase"/>
</dbReference>
<dbReference type="SUPFAM" id="SSF50939">
    <property type="entry name" value="Sialidases"/>
    <property type="match status" value="1"/>
</dbReference>
<dbReference type="CDD" id="cd15482">
    <property type="entry name" value="Sialidase_non-viral"/>
    <property type="match status" value="1"/>
</dbReference>
<reference evidence="4" key="1">
    <citation type="journal article" date="2019" name="Int. J. Syst. Evol. Microbiol.">
        <title>The Global Catalogue of Microorganisms (GCM) 10K type strain sequencing project: providing services to taxonomists for standard genome sequencing and annotation.</title>
        <authorList>
            <consortium name="The Broad Institute Genomics Platform"/>
            <consortium name="The Broad Institute Genome Sequencing Center for Infectious Disease"/>
            <person name="Wu L."/>
            <person name="Ma J."/>
        </authorList>
    </citation>
    <scope>NUCLEOTIDE SEQUENCE [LARGE SCALE GENOMIC DNA]</scope>
    <source>
        <strain evidence="4">KCTC 52298</strain>
    </source>
</reference>